<gene>
    <name evidence="2" type="ORF">GGR27_003580</name>
</gene>
<proteinExistence type="predicted"/>
<dbReference type="Gene3D" id="3.30.70.1290">
    <property type="entry name" value="Transposase IS200-like"/>
    <property type="match status" value="1"/>
</dbReference>
<keyword evidence="3" id="KW-1185">Reference proteome</keyword>
<evidence type="ECO:0000313" key="3">
    <source>
        <dbReference type="Proteomes" id="UP000770785"/>
    </source>
</evidence>
<dbReference type="SUPFAM" id="SSF143422">
    <property type="entry name" value="Transposase IS200-like"/>
    <property type="match status" value="1"/>
</dbReference>
<dbReference type="InterPro" id="IPR036515">
    <property type="entry name" value="Transposase_17_sf"/>
</dbReference>
<accession>A0ABX0XFG5</accession>
<comment type="caution">
    <text evidence="2">The sequence shown here is derived from an EMBL/GenBank/DDBJ whole genome shotgun (WGS) entry which is preliminary data.</text>
</comment>
<dbReference type="RefSeq" id="WP_168039736.1">
    <property type="nucleotide sequence ID" value="NZ_JAATJH010000008.1"/>
</dbReference>
<evidence type="ECO:0000259" key="1">
    <source>
        <dbReference type="SMART" id="SM01321"/>
    </source>
</evidence>
<dbReference type="SMART" id="SM01321">
    <property type="entry name" value="Y1_Tnp"/>
    <property type="match status" value="1"/>
</dbReference>
<dbReference type="InterPro" id="IPR002686">
    <property type="entry name" value="Transposase_17"/>
</dbReference>
<dbReference type="Proteomes" id="UP000770785">
    <property type="component" value="Unassembled WGS sequence"/>
</dbReference>
<dbReference type="PANTHER" id="PTHR34322:SF2">
    <property type="entry name" value="TRANSPOSASE IS200-LIKE DOMAIN-CONTAINING PROTEIN"/>
    <property type="match status" value="1"/>
</dbReference>
<dbReference type="EMBL" id="JAATJH010000008">
    <property type="protein sequence ID" value="NJC28061.1"/>
    <property type="molecule type" value="Genomic_DNA"/>
</dbReference>
<sequence length="199" mass="23662">MPRKAKTLILPNTYYHIYNRGINRQAIFRKPADYQRFLTLIDRYVLPVAKLLSYALMGNHFHLTVLMKPEDELPAKIQGKPMSLGNTFGHLQNAYARYFNLQENRVSGLFEQNYKRIPIDTLAYFKDLIVYHHLNPQIHEMTDDFSEYWWTSYQEYSNPLVERRVDIDLTLEKFGGKAAFFEAHRRDIPFPMQDYEFGV</sequence>
<dbReference type="PANTHER" id="PTHR34322">
    <property type="entry name" value="TRANSPOSASE, Y1_TNP DOMAIN-CONTAINING"/>
    <property type="match status" value="1"/>
</dbReference>
<name>A0ABX0XFG5_9BACT</name>
<reference evidence="2 3" key="1">
    <citation type="submission" date="2020-03" db="EMBL/GenBank/DDBJ databases">
        <title>Genomic Encyclopedia of Type Strains, Phase IV (KMG-IV): sequencing the most valuable type-strain genomes for metagenomic binning, comparative biology and taxonomic classification.</title>
        <authorList>
            <person name="Goeker M."/>
        </authorList>
    </citation>
    <scope>NUCLEOTIDE SEQUENCE [LARGE SCALE GENOMIC DNA]</scope>
    <source>
        <strain evidence="2 3">DSM 105096</strain>
    </source>
</reference>
<feature type="domain" description="Transposase IS200-like" evidence="1">
    <location>
        <begin position="10"/>
        <end position="135"/>
    </location>
</feature>
<protein>
    <recommendedName>
        <fullName evidence="1">Transposase IS200-like domain-containing protein</fullName>
    </recommendedName>
</protein>
<evidence type="ECO:0000313" key="2">
    <source>
        <dbReference type="EMBL" id="NJC28061.1"/>
    </source>
</evidence>
<organism evidence="2 3">
    <name type="scientific">Neolewinella antarctica</name>
    <dbReference type="NCBI Taxonomy" id="442734"/>
    <lineage>
        <taxon>Bacteria</taxon>
        <taxon>Pseudomonadati</taxon>
        <taxon>Bacteroidota</taxon>
        <taxon>Saprospiria</taxon>
        <taxon>Saprospirales</taxon>
        <taxon>Lewinellaceae</taxon>
        <taxon>Neolewinella</taxon>
    </lineage>
</organism>